<dbReference type="eggNOG" id="ENOG502SQ7E">
    <property type="taxonomic scope" value="Eukaryota"/>
</dbReference>
<keyword evidence="4" id="KW-1185">Reference proteome</keyword>
<dbReference type="RefSeq" id="XP_008077794.1">
    <property type="nucleotide sequence ID" value="XM_008079603.1"/>
</dbReference>
<evidence type="ECO:0000256" key="1">
    <source>
        <dbReference type="SAM" id="MobiDB-lite"/>
    </source>
</evidence>
<dbReference type="KEGG" id="glz:GLAREA_10502"/>
<feature type="transmembrane region" description="Helical" evidence="2">
    <location>
        <begin position="210"/>
        <end position="232"/>
    </location>
</feature>
<keyword evidence="2" id="KW-0812">Transmembrane</keyword>
<evidence type="ECO:0000256" key="2">
    <source>
        <dbReference type="SAM" id="Phobius"/>
    </source>
</evidence>
<dbReference type="STRING" id="1116229.S3D8M8"/>
<reference evidence="3 4" key="1">
    <citation type="journal article" date="2013" name="BMC Genomics">
        <title>Genomics-driven discovery of the pneumocandin biosynthetic gene cluster in the fungus Glarea lozoyensis.</title>
        <authorList>
            <person name="Chen L."/>
            <person name="Yue Q."/>
            <person name="Zhang X."/>
            <person name="Xiang M."/>
            <person name="Wang C."/>
            <person name="Li S."/>
            <person name="Che Y."/>
            <person name="Ortiz-Lopez F.J."/>
            <person name="Bills G.F."/>
            <person name="Liu X."/>
            <person name="An Z."/>
        </authorList>
    </citation>
    <scope>NUCLEOTIDE SEQUENCE [LARGE SCALE GENOMIC DNA]</scope>
    <source>
        <strain evidence="4">ATCC 20868 / MF5171</strain>
    </source>
</reference>
<feature type="transmembrane region" description="Helical" evidence="2">
    <location>
        <begin position="282"/>
        <end position="303"/>
    </location>
</feature>
<sequence length="568" mass="62576">MHDMDGNHEDIESRGNGWGGVGGVDGEAVVMQIEEGDLGEKHATDDENCEDGNAAEPETKDSEGLRSQDEGMRDSNQSALQEEEVKTATRDNSLKERKDVLESIHEATGESASSSPNSSAISSTLTLPIITREHSLEEEKAQRVTPITRNLPPTNPSNPPTTLIYSPKKKIYVPISTYRLRNSLLYGVAFLELANAGDFAANVWNQIPVPAFAAVLMGIGGFFALFISYFAFYDAYLSHQNYVSLRTEREFLSSQPPTRDAKAYLNVNYREMGTELLDRTGLDIFMGFGCVMVGIGTLMAIGGANPRVFRASNLLSGYIGNAPVAAFGLINAAWSIYIFRRAQHQFTASQRLLHDEAEIQSLLRQRTRRVQLHSTVLGAIGIFAGAASLVTAEHWEGYPVLIPCIIGSVWCNHIFRAGIGYDRSLLRSLPPLSLESIIGELKYLSSLSKVLGTKDGAKDVFPDSEDLESMLRFLVEYDMFEAFCVRFLGEKEVATAVLGPLDKEVVLEPSMLLRRRECFGGIEACVVRTVKEVGREKVVGRMRWLCEVLGAWAWVGDGERKGEGRSDG</sequence>
<name>S3D8M8_GLAL2</name>
<proteinExistence type="predicted"/>
<dbReference type="GeneID" id="19469548"/>
<evidence type="ECO:0000313" key="3">
    <source>
        <dbReference type="EMBL" id="EPE34807.1"/>
    </source>
</evidence>
<dbReference type="AlphaFoldDB" id="S3D8M8"/>
<feature type="compositionally biased region" description="Basic and acidic residues" evidence="1">
    <location>
        <begin position="57"/>
        <end position="73"/>
    </location>
</feature>
<dbReference type="OrthoDB" id="5089392at2759"/>
<dbReference type="OMA" id="NHIFRAG"/>
<feature type="transmembrane region" description="Helical" evidence="2">
    <location>
        <begin position="315"/>
        <end position="339"/>
    </location>
</feature>
<dbReference type="HOGENOM" id="CLU_034859_0_0_1"/>
<keyword evidence="2" id="KW-0472">Membrane</keyword>
<dbReference type="Proteomes" id="UP000016922">
    <property type="component" value="Unassembled WGS sequence"/>
</dbReference>
<keyword evidence="2" id="KW-1133">Transmembrane helix</keyword>
<feature type="transmembrane region" description="Helical" evidence="2">
    <location>
        <begin position="398"/>
        <end position="419"/>
    </location>
</feature>
<feature type="region of interest" description="Disordered" evidence="1">
    <location>
        <begin position="1"/>
        <end position="97"/>
    </location>
</feature>
<feature type="compositionally biased region" description="Basic and acidic residues" evidence="1">
    <location>
        <begin position="83"/>
        <end position="97"/>
    </location>
</feature>
<feature type="region of interest" description="Disordered" evidence="1">
    <location>
        <begin position="138"/>
        <end position="162"/>
    </location>
</feature>
<protein>
    <recommendedName>
        <fullName evidence="5">Integral membrane protein</fullName>
    </recommendedName>
</protein>
<accession>S3D8M8</accession>
<feature type="transmembrane region" description="Helical" evidence="2">
    <location>
        <begin position="372"/>
        <end position="392"/>
    </location>
</feature>
<dbReference type="EMBL" id="KE145355">
    <property type="protein sequence ID" value="EPE34807.1"/>
    <property type="molecule type" value="Genomic_DNA"/>
</dbReference>
<evidence type="ECO:0008006" key="5">
    <source>
        <dbReference type="Google" id="ProtNLM"/>
    </source>
</evidence>
<feature type="compositionally biased region" description="Basic and acidic residues" evidence="1">
    <location>
        <begin position="1"/>
        <end position="13"/>
    </location>
</feature>
<gene>
    <name evidence="3" type="ORF">GLAREA_10502</name>
</gene>
<feature type="compositionally biased region" description="Gly residues" evidence="1">
    <location>
        <begin position="16"/>
        <end position="25"/>
    </location>
</feature>
<evidence type="ECO:0000313" key="4">
    <source>
        <dbReference type="Proteomes" id="UP000016922"/>
    </source>
</evidence>
<organism evidence="3 4">
    <name type="scientific">Glarea lozoyensis (strain ATCC 20868 / MF5171)</name>
    <dbReference type="NCBI Taxonomy" id="1116229"/>
    <lineage>
        <taxon>Eukaryota</taxon>
        <taxon>Fungi</taxon>
        <taxon>Dikarya</taxon>
        <taxon>Ascomycota</taxon>
        <taxon>Pezizomycotina</taxon>
        <taxon>Leotiomycetes</taxon>
        <taxon>Helotiales</taxon>
        <taxon>Helotiaceae</taxon>
        <taxon>Glarea</taxon>
    </lineage>
</organism>